<dbReference type="RefSeq" id="WP_088711872.1">
    <property type="nucleotide sequence ID" value="NZ_NFZT01000001.1"/>
</dbReference>
<dbReference type="STRING" id="1234595.C725_0597"/>
<accession>A0A219B4J0</accession>
<evidence type="ECO:0008006" key="3">
    <source>
        <dbReference type="Google" id="ProtNLM"/>
    </source>
</evidence>
<keyword evidence="2" id="KW-1185">Reference proteome</keyword>
<name>A0A219B4J0_9SPHN</name>
<dbReference type="Proteomes" id="UP000198462">
    <property type="component" value="Unassembled WGS sequence"/>
</dbReference>
<dbReference type="InterPro" id="IPR009579">
    <property type="entry name" value="DUF1192"/>
</dbReference>
<organism evidence="1 2">
    <name type="scientific">Pacificimonas flava</name>
    <dbReference type="NCBI Taxonomy" id="1234595"/>
    <lineage>
        <taxon>Bacteria</taxon>
        <taxon>Pseudomonadati</taxon>
        <taxon>Pseudomonadota</taxon>
        <taxon>Alphaproteobacteria</taxon>
        <taxon>Sphingomonadales</taxon>
        <taxon>Sphingosinicellaceae</taxon>
        <taxon>Pacificimonas</taxon>
    </lineage>
</organism>
<protein>
    <recommendedName>
        <fullName evidence="3">DUF1192 domain-containing protein</fullName>
    </recommendedName>
</protein>
<sequence>MDEEDLPRPGDPLEAVMKTDLDPFSVHELEARVRMLEAETERTRAKLAGAKDFRSAADSLFKS</sequence>
<comment type="caution">
    <text evidence="1">The sequence shown here is derived from an EMBL/GenBank/DDBJ whole genome shotgun (WGS) entry which is preliminary data.</text>
</comment>
<evidence type="ECO:0000313" key="1">
    <source>
        <dbReference type="EMBL" id="OWV33084.1"/>
    </source>
</evidence>
<dbReference type="OrthoDB" id="7173908at2"/>
<dbReference type="EMBL" id="NFZT01000001">
    <property type="protein sequence ID" value="OWV33084.1"/>
    <property type="molecule type" value="Genomic_DNA"/>
</dbReference>
<reference evidence="2" key="1">
    <citation type="submission" date="2017-05" db="EMBL/GenBank/DDBJ databases">
        <authorList>
            <person name="Lin X."/>
        </authorList>
    </citation>
    <scope>NUCLEOTIDE SEQUENCE [LARGE SCALE GENOMIC DNA]</scope>
    <source>
        <strain evidence="2">JLT2012</strain>
    </source>
</reference>
<proteinExistence type="predicted"/>
<dbReference type="Pfam" id="PF06698">
    <property type="entry name" value="DUF1192"/>
    <property type="match status" value="1"/>
</dbReference>
<dbReference type="AlphaFoldDB" id="A0A219B4J0"/>
<gene>
    <name evidence="1" type="ORF">B5C34_06145</name>
</gene>
<evidence type="ECO:0000313" key="2">
    <source>
        <dbReference type="Proteomes" id="UP000198462"/>
    </source>
</evidence>